<dbReference type="GeneID" id="19333802"/>
<dbReference type="EMBL" id="KB446561">
    <property type="protein sequence ID" value="EME80655.1"/>
    <property type="molecule type" value="Genomic_DNA"/>
</dbReference>
<evidence type="ECO:0000256" key="1">
    <source>
        <dbReference type="SAM" id="MobiDB-lite"/>
    </source>
</evidence>
<dbReference type="KEGG" id="pfj:MYCFIDRAFT_177585"/>
<gene>
    <name evidence="2" type="ORF">MYCFIDRAFT_177585</name>
</gene>
<evidence type="ECO:0000313" key="3">
    <source>
        <dbReference type="Proteomes" id="UP000016932"/>
    </source>
</evidence>
<evidence type="ECO:0000313" key="2">
    <source>
        <dbReference type="EMBL" id="EME80655.1"/>
    </source>
</evidence>
<protein>
    <submittedName>
        <fullName evidence="2">Uncharacterized protein</fullName>
    </submittedName>
</protein>
<organism evidence="2 3">
    <name type="scientific">Pseudocercospora fijiensis (strain CIRAD86)</name>
    <name type="common">Black leaf streak disease fungus</name>
    <name type="synonym">Mycosphaerella fijiensis</name>
    <dbReference type="NCBI Taxonomy" id="383855"/>
    <lineage>
        <taxon>Eukaryota</taxon>
        <taxon>Fungi</taxon>
        <taxon>Dikarya</taxon>
        <taxon>Ascomycota</taxon>
        <taxon>Pezizomycotina</taxon>
        <taxon>Dothideomycetes</taxon>
        <taxon>Dothideomycetidae</taxon>
        <taxon>Mycosphaerellales</taxon>
        <taxon>Mycosphaerellaceae</taxon>
        <taxon>Pseudocercospora</taxon>
    </lineage>
</organism>
<sequence length="396" mass="44595">MRHGCLENSEDWMRFILTSSQLSPQSSRDSATKTMAIGWECGLEIPFALQEKAERLLWYRVRSHHILRPKDQTLDRKLRYTLSICYQSARPVEETRLSALQPRKSEPQAKSGSRDFRWLQSGAVFPMDRPQLELPLSSFIPSMVAVEELLSVKSTSAMFSAPISRSPVPVPITLHIFILGAGPARLSILKYSRGDLSKLEGEHKGSSMVRRRWGIVSWLFQFSVLNFCRITCCRVSQSPAPPIRLSFSLLRPVSQPSQTLQLLLMYPLPPLDLLGVHQIRMENSECYRDKNKCADHQTPSEPEKQVIKVDQPRYIQSLAGLGLILCLKNKDTASSCLWDTCDIRYAPPVSQQSLEPRIGLGLSRYRALLKPAGSSTVTGSPTQKRGMGRHGYSSRG</sequence>
<feature type="region of interest" description="Disordered" evidence="1">
    <location>
        <begin position="372"/>
        <end position="396"/>
    </location>
</feature>
<name>M2YSG0_PSEFD</name>
<dbReference type="Proteomes" id="UP000016932">
    <property type="component" value="Unassembled WGS sequence"/>
</dbReference>
<accession>M2YSG0</accession>
<dbReference type="HOGENOM" id="CLU_696621_0_0_1"/>
<dbReference type="AlphaFoldDB" id="M2YSG0"/>
<dbReference type="RefSeq" id="XP_007929540.1">
    <property type="nucleotide sequence ID" value="XM_007931349.1"/>
</dbReference>
<feature type="compositionally biased region" description="Polar residues" evidence="1">
    <location>
        <begin position="373"/>
        <end position="383"/>
    </location>
</feature>
<dbReference type="VEuPathDB" id="FungiDB:MYCFIDRAFT_177585"/>
<keyword evidence="3" id="KW-1185">Reference proteome</keyword>
<reference evidence="2 3" key="1">
    <citation type="journal article" date="2012" name="PLoS Pathog.">
        <title>Diverse lifestyles and strategies of plant pathogenesis encoded in the genomes of eighteen Dothideomycetes fungi.</title>
        <authorList>
            <person name="Ohm R.A."/>
            <person name="Feau N."/>
            <person name="Henrissat B."/>
            <person name="Schoch C.L."/>
            <person name="Horwitz B.A."/>
            <person name="Barry K.W."/>
            <person name="Condon B.J."/>
            <person name="Copeland A.C."/>
            <person name="Dhillon B."/>
            <person name="Glaser F."/>
            <person name="Hesse C.N."/>
            <person name="Kosti I."/>
            <person name="LaButti K."/>
            <person name="Lindquist E.A."/>
            <person name="Lucas S."/>
            <person name="Salamov A.A."/>
            <person name="Bradshaw R.E."/>
            <person name="Ciuffetti L."/>
            <person name="Hamelin R.C."/>
            <person name="Kema G.H.J."/>
            <person name="Lawrence C."/>
            <person name="Scott J.A."/>
            <person name="Spatafora J.W."/>
            <person name="Turgeon B.G."/>
            <person name="de Wit P.J.G.M."/>
            <person name="Zhong S."/>
            <person name="Goodwin S.B."/>
            <person name="Grigoriev I.V."/>
        </authorList>
    </citation>
    <scope>NUCLEOTIDE SEQUENCE [LARGE SCALE GENOMIC DNA]</scope>
    <source>
        <strain evidence="2 3">CIRAD86</strain>
    </source>
</reference>
<proteinExistence type="predicted"/>